<evidence type="ECO:0000256" key="1">
    <source>
        <dbReference type="SAM" id="MobiDB-lite"/>
    </source>
</evidence>
<name>A0AAV4VIE7_CAEEX</name>
<feature type="region of interest" description="Disordered" evidence="1">
    <location>
        <begin position="68"/>
        <end position="96"/>
    </location>
</feature>
<accession>A0AAV4VIE7</accession>
<keyword evidence="3" id="KW-1185">Reference proteome</keyword>
<protein>
    <recommendedName>
        <fullName evidence="4">Transcription cofactor vestigial-like protein 4</fullName>
    </recommendedName>
</protein>
<dbReference type="AlphaFoldDB" id="A0AAV4VIE7"/>
<feature type="compositionally biased region" description="Low complexity" evidence="1">
    <location>
        <begin position="68"/>
        <end position="79"/>
    </location>
</feature>
<evidence type="ECO:0000313" key="2">
    <source>
        <dbReference type="EMBL" id="GIY70191.1"/>
    </source>
</evidence>
<proteinExistence type="predicted"/>
<dbReference type="PANTHER" id="PTHR17604">
    <property type="entry name" value="TRANSCRIPTION COFACTOR VESTIGIAL-LIKE PROTEIN 4"/>
    <property type="match status" value="1"/>
</dbReference>
<dbReference type="SMART" id="SM00711">
    <property type="entry name" value="TDU"/>
    <property type="match status" value="2"/>
</dbReference>
<feature type="compositionally biased region" description="Polar residues" evidence="1">
    <location>
        <begin position="80"/>
        <end position="96"/>
    </location>
</feature>
<dbReference type="InterPro" id="IPR006627">
    <property type="entry name" value="TDU_repeat"/>
</dbReference>
<dbReference type="PANTHER" id="PTHR17604:SF7">
    <property type="entry name" value="TONDU-DOMAIN-CONTAINING GROWTH INHIBITOR, ISOFORM A"/>
    <property type="match status" value="1"/>
</dbReference>
<gene>
    <name evidence="2" type="ORF">CEXT_367381</name>
</gene>
<organism evidence="2 3">
    <name type="scientific">Caerostris extrusa</name>
    <name type="common">Bark spider</name>
    <name type="synonym">Caerostris bankana</name>
    <dbReference type="NCBI Taxonomy" id="172846"/>
    <lineage>
        <taxon>Eukaryota</taxon>
        <taxon>Metazoa</taxon>
        <taxon>Ecdysozoa</taxon>
        <taxon>Arthropoda</taxon>
        <taxon>Chelicerata</taxon>
        <taxon>Arachnida</taxon>
        <taxon>Araneae</taxon>
        <taxon>Araneomorphae</taxon>
        <taxon>Entelegynae</taxon>
        <taxon>Araneoidea</taxon>
        <taxon>Araneidae</taxon>
        <taxon>Caerostris</taxon>
    </lineage>
</organism>
<dbReference type="Proteomes" id="UP001054945">
    <property type="component" value="Unassembled WGS sequence"/>
</dbReference>
<evidence type="ECO:0008006" key="4">
    <source>
        <dbReference type="Google" id="ProtNLM"/>
    </source>
</evidence>
<sequence>MCDLDIAGNCVCSCDPVIDEHFRRSLGELSKYFSKSTSNNVSITVDDHFAKALGETWHQIQQSKSVDNSVSSSLSQNSLPTHSPSQFLHQPSEILS</sequence>
<dbReference type="GO" id="GO:0001223">
    <property type="term" value="F:transcription coactivator binding"/>
    <property type="evidence" value="ECO:0007669"/>
    <property type="project" value="TreeGrafter"/>
</dbReference>
<reference evidence="2 3" key="1">
    <citation type="submission" date="2021-06" db="EMBL/GenBank/DDBJ databases">
        <title>Caerostris extrusa draft genome.</title>
        <authorList>
            <person name="Kono N."/>
            <person name="Arakawa K."/>
        </authorList>
    </citation>
    <scope>NUCLEOTIDE SEQUENCE [LARGE SCALE GENOMIC DNA]</scope>
</reference>
<evidence type="ECO:0000313" key="3">
    <source>
        <dbReference type="Proteomes" id="UP001054945"/>
    </source>
</evidence>
<dbReference type="InterPro" id="IPR028184">
    <property type="entry name" value="VGLL4"/>
</dbReference>
<dbReference type="EMBL" id="BPLR01014635">
    <property type="protein sequence ID" value="GIY70191.1"/>
    <property type="molecule type" value="Genomic_DNA"/>
</dbReference>
<comment type="caution">
    <text evidence="2">The sequence shown here is derived from an EMBL/GenBank/DDBJ whole genome shotgun (WGS) entry which is preliminary data.</text>
</comment>
<dbReference type="GO" id="GO:0045892">
    <property type="term" value="P:negative regulation of DNA-templated transcription"/>
    <property type="evidence" value="ECO:0007669"/>
    <property type="project" value="TreeGrafter"/>
</dbReference>